<sequence>MYTNVYAQVLKAGGNSVANPEAALWIGTSGYGYEGRKNEFEVMEGVFEVLTPGTLTSESDGKNGKNAGIPSVQKGDKVRFYVQGVTERGEVLGWDRSVWVEIDV</sequence>
<evidence type="ECO:0000313" key="1">
    <source>
        <dbReference type="EMBL" id="THU86767.1"/>
    </source>
</evidence>
<reference evidence="1 2" key="1">
    <citation type="journal article" date="2019" name="Nat. Ecol. Evol.">
        <title>Megaphylogeny resolves global patterns of mushroom evolution.</title>
        <authorList>
            <person name="Varga T."/>
            <person name="Krizsan K."/>
            <person name="Foldi C."/>
            <person name="Dima B."/>
            <person name="Sanchez-Garcia M."/>
            <person name="Sanchez-Ramirez S."/>
            <person name="Szollosi G.J."/>
            <person name="Szarkandi J.G."/>
            <person name="Papp V."/>
            <person name="Albert L."/>
            <person name="Andreopoulos W."/>
            <person name="Angelini C."/>
            <person name="Antonin V."/>
            <person name="Barry K.W."/>
            <person name="Bougher N.L."/>
            <person name="Buchanan P."/>
            <person name="Buyck B."/>
            <person name="Bense V."/>
            <person name="Catcheside P."/>
            <person name="Chovatia M."/>
            <person name="Cooper J."/>
            <person name="Damon W."/>
            <person name="Desjardin D."/>
            <person name="Finy P."/>
            <person name="Geml J."/>
            <person name="Haridas S."/>
            <person name="Hughes K."/>
            <person name="Justo A."/>
            <person name="Karasinski D."/>
            <person name="Kautmanova I."/>
            <person name="Kiss B."/>
            <person name="Kocsube S."/>
            <person name="Kotiranta H."/>
            <person name="LaButti K.M."/>
            <person name="Lechner B.E."/>
            <person name="Liimatainen K."/>
            <person name="Lipzen A."/>
            <person name="Lukacs Z."/>
            <person name="Mihaltcheva S."/>
            <person name="Morgado L.N."/>
            <person name="Niskanen T."/>
            <person name="Noordeloos M.E."/>
            <person name="Ohm R.A."/>
            <person name="Ortiz-Santana B."/>
            <person name="Ovrebo C."/>
            <person name="Racz N."/>
            <person name="Riley R."/>
            <person name="Savchenko A."/>
            <person name="Shiryaev A."/>
            <person name="Soop K."/>
            <person name="Spirin V."/>
            <person name="Szebenyi C."/>
            <person name="Tomsovsky M."/>
            <person name="Tulloss R.E."/>
            <person name="Uehling J."/>
            <person name="Grigoriev I.V."/>
            <person name="Vagvolgyi C."/>
            <person name="Papp T."/>
            <person name="Martin F.M."/>
            <person name="Miettinen O."/>
            <person name="Hibbett D.S."/>
            <person name="Nagy L.G."/>
        </authorList>
    </citation>
    <scope>NUCLEOTIDE SEQUENCE [LARGE SCALE GENOMIC DNA]</scope>
    <source>
        <strain evidence="1 2">CBS 962.96</strain>
    </source>
</reference>
<keyword evidence="2" id="KW-1185">Reference proteome</keyword>
<organism evidence="1 2">
    <name type="scientific">Dendrothele bispora (strain CBS 962.96)</name>
    <dbReference type="NCBI Taxonomy" id="1314807"/>
    <lineage>
        <taxon>Eukaryota</taxon>
        <taxon>Fungi</taxon>
        <taxon>Dikarya</taxon>
        <taxon>Basidiomycota</taxon>
        <taxon>Agaricomycotina</taxon>
        <taxon>Agaricomycetes</taxon>
        <taxon>Agaricomycetidae</taxon>
        <taxon>Agaricales</taxon>
        <taxon>Agaricales incertae sedis</taxon>
        <taxon>Dendrothele</taxon>
    </lineage>
</organism>
<gene>
    <name evidence="1" type="ORF">K435DRAFT_867952</name>
</gene>
<dbReference type="AlphaFoldDB" id="A0A4S8LCY5"/>
<accession>A0A4S8LCY5</accession>
<dbReference type="OrthoDB" id="284473at2759"/>
<name>A0A4S8LCY5_DENBC</name>
<proteinExistence type="predicted"/>
<dbReference type="EMBL" id="ML179481">
    <property type="protein sequence ID" value="THU86767.1"/>
    <property type="molecule type" value="Genomic_DNA"/>
</dbReference>
<evidence type="ECO:0000313" key="2">
    <source>
        <dbReference type="Proteomes" id="UP000297245"/>
    </source>
</evidence>
<dbReference type="Proteomes" id="UP000297245">
    <property type="component" value="Unassembled WGS sequence"/>
</dbReference>
<protein>
    <submittedName>
        <fullName evidence="1">Uncharacterized protein</fullName>
    </submittedName>
</protein>